<protein>
    <submittedName>
        <fullName evidence="1">Uncharacterized protein</fullName>
    </submittedName>
</protein>
<dbReference type="OrthoDB" id="5846162at2759"/>
<accession>A0A2G5VE37</accession>
<comment type="caution">
    <text evidence="1">The sequence shown here is derived from an EMBL/GenBank/DDBJ whole genome shotgun (WGS) entry which is preliminary data.</text>
</comment>
<name>A0A2G5VE37_9PELO</name>
<evidence type="ECO:0000313" key="1">
    <source>
        <dbReference type="EMBL" id="PIC49980.1"/>
    </source>
</evidence>
<gene>
    <name evidence="1" type="primary">Cnig_chr_I.g1062</name>
    <name evidence="1" type="ORF">B9Z55_001062</name>
</gene>
<sequence>MSGSTLSNLGSPEIQITDVCPNECTGVFTQRDVAVDPVPQAAIYNNRISNRFDTLFDASSRKRRSSRFL</sequence>
<dbReference type="EMBL" id="PDUG01000001">
    <property type="protein sequence ID" value="PIC49980.1"/>
    <property type="molecule type" value="Genomic_DNA"/>
</dbReference>
<dbReference type="AlphaFoldDB" id="A0A2G5VE37"/>
<dbReference type="Proteomes" id="UP000230233">
    <property type="component" value="Chromosome I"/>
</dbReference>
<keyword evidence="2" id="KW-1185">Reference proteome</keyword>
<evidence type="ECO:0000313" key="2">
    <source>
        <dbReference type="Proteomes" id="UP000230233"/>
    </source>
</evidence>
<proteinExistence type="predicted"/>
<reference evidence="2" key="1">
    <citation type="submission" date="2017-10" db="EMBL/GenBank/DDBJ databases">
        <title>Rapid genome shrinkage in a self-fertile nematode reveals novel sperm competition proteins.</title>
        <authorList>
            <person name="Yin D."/>
            <person name="Schwarz E.M."/>
            <person name="Thomas C.G."/>
            <person name="Felde R.L."/>
            <person name="Korf I.F."/>
            <person name="Cutter A.D."/>
            <person name="Schartner C.M."/>
            <person name="Ralston E.J."/>
            <person name="Meyer B.J."/>
            <person name="Haag E.S."/>
        </authorList>
    </citation>
    <scope>NUCLEOTIDE SEQUENCE [LARGE SCALE GENOMIC DNA]</scope>
    <source>
        <strain evidence="2">JU1422</strain>
    </source>
</reference>
<organism evidence="1 2">
    <name type="scientific">Caenorhabditis nigoni</name>
    <dbReference type="NCBI Taxonomy" id="1611254"/>
    <lineage>
        <taxon>Eukaryota</taxon>
        <taxon>Metazoa</taxon>
        <taxon>Ecdysozoa</taxon>
        <taxon>Nematoda</taxon>
        <taxon>Chromadorea</taxon>
        <taxon>Rhabditida</taxon>
        <taxon>Rhabditina</taxon>
        <taxon>Rhabditomorpha</taxon>
        <taxon>Rhabditoidea</taxon>
        <taxon>Rhabditidae</taxon>
        <taxon>Peloderinae</taxon>
        <taxon>Caenorhabditis</taxon>
    </lineage>
</organism>